<keyword evidence="1" id="KW-0694">RNA-binding</keyword>
<evidence type="ECO:0000256" key="1">
    <source>
        <dbReference type="PROSITE-ProRule" id="PRU00182"/>
    </source>
</evidence>
<dbReference type="EMBL" id="CP012542">
    <property type="protein sequence ID" value="QCD45206.1"/>
    <property type="molecule type" value="Genomic_DNA"/>
</dbReference>
<keyword evidence="4" id="KW-1185">Reference proteome</keyword>
<dbReference type="SUPFAM" id="SSF55174">
    <property type="entry name" value="Alpha-L RNA-binding motif"/>
    <property type="match status" value="1"/>
</dbReference>
<keyword evidence="3" id="KW-0346">Stress response</keyword>
<organism evidence="3 4">
    <name type="scientific">Campylobacter mucosalis CCUG 21559</name>
    <dbReference type="NCBI Taxonomy" id="1032067"/>
    <lineage>
        <taxon>Bacteria</taxon>
        <taxon>Pseudomonadati</taxon>
        <taxon>Campylobacterota</taxon>
        <taxon>Epsilonproteobacteria</taxon>
        <taxon>Campylobacterales</taxon>
        <taxon>Campylobacteraceae</taxon>
        <taxon>Campylobacter</taxon>
    </lineage>
</organism>
<dbReference type="GO" id="GO:0003723">
    <property type="term" value="F:RNA binding"/>
    <property type="evidence" value="ECO:0007669"/>
    <property type="project" value="UniProtKB-KW"/>
</dbReference>
<dbReference type="InterPro" id="IPR002942">
    <property type="entry name" value="S4_RNA-bd"/>
</dbReference>
<dbReference type="PROSITE" id="PS50889">
    <property type="entry name" value="S4"/>
    <property type="match status" value="1"/>
</dbReference>
<proteinExistence type="predicted"/>
<evidence type="ECO:0000313" key="4">
    <source>
        <dbReference type="Proteomes" id="UP000503264"/>
    </source>
</evidence>
<dbReference type="CDD" id="cd00165">
    <property type="entry name" value="S4"/>
    <property type="match status" value="1"/>
</dbReference>
<dbReference type="Pfam" id="PF01479">
    <property type="entry name" value="S4"/>
    <property type="match status" value="1"/>
</dbReference>
<sequence length="87" mass="9686">MAKIRVMRVDKFLNVVNITKRRAVSEDMCKSGVVSINGVVAKPSKDVKIGDKITIKFITNEMSYQVLAIPTTKSIPKSAQSEYVKQL</sequence>
<accession>A0A6G5QI83</accession>
<feature type="domain" description="RNA-binding S4" evidence="2">
    <location>
        <begin position="7"/>
        <end position="67"/>
    </location>
</feature>
<dbReference type="Proteomes" id="UP000503264">
    <property type="component" value="Chromosome"/>
</dbReference>
<dbReference type="InterPro" id="IPR036986">
    <property type="entry name" value="S4_RNA-bd_sf"/>
</dbReference>
<protein>
    <submittedName>
        <fullName evidence="3">Ribosome-associated heat shock protein (S4 domain)</fullName>
    </submittedName>
</protein>
<name>A0A6G5QI83_9BACT</name>
<gene>
    <name evidence="3" type="ORF">CMUC_1443</name>
</gene>
<evidence type="ECO:0000259" key="2">
    <source>
        <dbReference type="SMART" id="SM00363"/>
    </source>
</evidence>
<dbReference type="AlphaFoldDB" id="A0A6G5QI83"/>
<dbReference type="SMART" id="SM00363">
    <property type="entry name" value="S4"/>
    <property type="match status" value="1"/>
</dbReference>
<evidence type="ECO:0000313" key="3">
    <source>
        <dbReference type="EMBL" id="QCD45206.1"/>
    </source>
</evidence>
<dbReference type="Gene3D" id="3.10.290.10">
    <property type="entry name" value="RNA-binding S4 domain"/>
    <property type="match status" value="1"/>
</dbReference>
<reference evidence="3 4" key="1">
    <citation type="submission" date="2016-07" db="EMBL/GenBank/DDBJ databases">
        <title>Comparative genomics of the Campylobacter concisus group.</title>
        <authorList>
            <person name="Miller W.G."/>
            <person name="Yee E."/>
            <person name="Chapman M.H."/>
            <person name="Huynh S."/>
            <person name="Bono J.L."/>
            <person name="On S.L.W."/>
            <person name="StLeger J."/>
            <person name="Foster G."/>
            <person name="Parker C.T."/>
        </authorList>
    </citation>
    <scope>NUCLEOTIDE SEQUENCE [LARGE SCALE GENOMIC DNA]</scope>
    <source>
        <strain evidence="3 4">CCUG 21559</strain>
    </source>
</reference>